<dbReference type="GO" id="GO:0009279">
    <property type="term" value="C:cell outer membrane"/>
    <property type="evidence" value="ECO:0007669"/>
    <property type="project" value="UniProtKB-SubCell"/>
</dbReference>
<reference evidence="8 9" key="1">
    <citation type="submission" date="2018-04" db="EMBL/GenBank/DDBJ databases">
        <title>Pedobacter chongqingensis sp. nov., isolated from a rottenly hemp rope.</title>
        <authorList>
            <person name="Cai Y."/>
        </authorList>
    </citation>
    <scope>NUCLEOTIDE SEQUENCE [LARGE SCALE GENOMIC DNA]</scope>
    <source>
        <strain evidence="8 9">FJ4-8</strain>
    </source>
</reference>
<dbReference type="InterPro" id="IPR012944">
    <property type="entry name" value="SusD_RagB_dom"/>
</dbReference>
<dbReference type="Pfam" id="PF14322">
    <property type="entry name" value="SusD-like_3"/>
    <property type="match status" value="1"/>
</dbReference>
<protein>
    <submittedName>
        <fullName evidence="8">RagB/SusD family nutrient uptake outer membrane protein</fullName>
    </submittedName>
</protein>
<feature type="domain" description="SusD-like N-terminal" evidence="7">
    <location>
        <begin position="89"/>
        <end position="221"/>
    </location>
</feature>
<evidence type="ECO:0000259" key="6">
    <source>
        <dbReference type="Pfam" id="PF07980"/>
    </source>
</evidence>
<evidence type="ECO:0000313" key="8">
    <source>
        <dbReference type="EMBL" id="PWG78360.1"/>
    </source>
</evidence>
<comment type="similarity">
    <text evidence="2">Belongs to the SusD family.</text>
</comment>
<proteinExistence type="inferred from homology"/>
<sequence length="563" mass="62237">MRRSFILIVFSVAVLSSCSKKFENEPADRNFEADIFDPKDQKGTGAKQFLFDIYSLLPGGFNRIDGDYLDAATDDAVPSSFASGIVLFTNGQLNSVNYPDNNWKNCYSIIRKSNFFLKHIGVVPIPEATMKNQVAEARFLRAFAYFELLKRYGGIPLIGDTIFSLNDDLNLPRNTFAECVDYIAAECDEAAAGLPAGSAIATTDFGRVPSEAALALKCRLYVYAASPLYNGGGFESNSQLKALTGYPDADPARWQKAIDAAQALVSLTYYKLPSGSGSTAYSAVFTTKINTDIILSKQSAASTSIEVNNAPVGYVAPAASNGRTSPTQEFVNAFPKLDGTPYTGSVTDAGQYTGRDPRLASMLFYNGVKWLNRQIETFEGGRDKPNVPFKTQTRTSYYLRKFMGDFSSSTSYSNQSHNFPYFRFAEVLLNYAEALNEAGRTEDAVAPLKLIRARAGITAGINSRYGIKAGIGQSELRDLIRNERRIELAFEEHRFWDVRRWKIAGTVLNTTLKGLKITNDGGSLSLQEQGVSTIVFHDKFYHMPIPYNEMIRNPKLVQNEGYN</sequence>
<dbReference type="CDD" id="cd08977">
    <property type="entry name" value="SusD"/>
    <property type="match status" value="1"/>
</dbReference>
<dbReference type="EMBL" id="QEAS01000026">
    <property type="protein sequence ID" value="PWG78360.1"/>
    <property type="molecule type" value="Genomic_DNA"/>
</dbReference>
<evidence type="ECO:0000313" key="9">
    <source>
        <dbReference type="Proteomes" id="UP000245647"/>
    </source>
</evidence>
<evidence type="ECO:0000259" key="7">
    <source>
        <dbReference type="Pfam" id="PF14322"/>
    </source>
</evidence>
<organism evidence="8 9">
    <name type="scientific">Pararcticibacter amylolyticus</name>
    <dbReference type="NCBI Taxonomy" id="2173175"/>
    <lineage>
        <taxon>Bacteria</taxon>
        <taxon>Pseudomonadati</taxon>
        <taxon>Bacteroidota</taxon>
        <taxon>Sphingobacteriia</taxon>
        <taxon>Sphingobacteriales</taxon>
        <taxon>Sphingobacteriaceae</taxon>
        <taxon>Pararcticibacter</taxon>
    </lineage>
</organism>
<dbReference type="RefSeq" id="WP_109418076.1">
    <property type="nucleotide sequence ID" value="NZ_QEAS01000026.1"/>
</dbReference>
<accession>A0A2U2PAH1</accession>
<comment type="subcellular location">
    <subcellularLocation>
        <location evidence="1">Cell outer membrane</location>
    </subcellularLocation>
</comment>
<dbReference type="Gene3D" id="1.25.40.390">
    <property type="match status" value="1"/>
</dbReference>
<name>A0A2U2PAH1_9SPHI</name>
<feature type="domain" description="RagB/SusD" evidence="6">
    <location>
        <begin position="316"/>
        <end position="562"/>
    </location>
</feature>
<keyword evidence="3" id="KW-0732">Signal</keyword>
<evidence type="ECO:0000256" key="2">
    <source>
        <dbReference type="ARBA" id="ARBA00006275"/>
    </source>
</evidence>
<dbReference type="Proteomes" id="UP000245647">
    <property type="component" value="Unassembled WGS sequence"/>
</dbReference>
<evidence type="ECO:0000256" key="4">
    <source>
        <dbReference type="ARBA" id="ARBA00023136"/>
    </source>
</evidence>
<keyword evidence="5" id="KW-0998">Cell outer membrane</keyword>
<evidence type="ECO:0000256" key="1">
    <source>
        <dbReference type="ARBA" id="ARBA00004442"/>
    </source>
</evidence>
<evidence type="ECO:0000256" key="3">
    <source>
        <dbReference type="ARBA" id="ARBA00022729"/>
    </source>
</evidence>
<keyword evidence="9" id="KW-1185">Reference proteome</keyword>
<dbReference type="InterPro" id="IPR011990">
    <property type="entry name" value="TPR-like_helical_dom_sf"/>
</dbReference>
<dbReference type="OrthoDB" id="5694214at2"/>
<dbReference type="InterPro" id="IPR033985">
    <property type="entry name" value="SusD-like_N"/>
</dbReference>
<gene>
    <name evidence="8" type="ORF">DDR33_22605</name>
</gene>
<evidence type="ECO:0000256" key="5">
    <source>
        <dbReference type="ARBA" id="ARBA00023237"/>
    </source>
</evidence>
<dbReference type="AlphaFoldDB" id="A0A2U2PAH1"/>
<dbReference type="Pfam" id="PF07980">
    <property type="entry name" value="SusD_RagB"/>
    <property type="match status" value="1"/>
</dbReference>
<keyword evidence="4" id="KW-0472">Membrane</keyword>
<dbReference type="PROSITE" id="PS51257">
    <property type="entry name" value="PROKAR_LIPOPROTEIN"/>
    <property type="match status" value="1"/>
</dbReference>
<dbReference type="SUPFAM" id="SSF48452">
    <property type="entry name" value="TPR-like"/>
    <property type="match status" value="1"/>
</dbReference>
<comment type="caution">
    <text evidence="8">The sequence shown here is derived from an EMBL/GenBank/DDBJ whole genome shotgun (WGS) entry which is preliminary data.</text>
</comment>